<dbReference type="InterPro" id="IPR029008">
    <property type="entry name" value="EMC6-like"/>
</dbReference>
<dbReference type="GO" id="GO:0000045">
    <property type="term" value="P:autophagosome assembly"/>
    <property type="evidence" value="ECO:0007669"/>
    <property type="project" value="TreeGrafter"/>
</dbReference>
<dbReference type="GO" id="GO:0006644">
    <property type="term" value="P:phospholipid metabolic process"/>
    <property type="evidence" value="ECO:0007669"/>
    <property type="project" value="EnsemblFungi"/>
</dbReference>
<organism evidence="9 10">
    <name type="scientific">Pachysolen tannophilus NRRL Y-2460</name>
    <dbReference type="NCBI Taxonomy" id="669874"/>
    <lineage>
        <taxon>Eukaryota</taxon>
        <taxon>Fungi</taxon>
        <taxon>Dikarya</taxon>
        <taxon>Ascomycota</taxon>
        <taxon>Saccharomycotina</taxon>
        <taxon>Pichiomycetes</taxon>
        <taxon>Pachysolenaceae</taxon>
        <taxon>Pachysolen</taxon>
    </lineage>
</organism>
<keyword evidence="5" id="KW-0256">Endoplasmic reticulum</keyword>
<reference evidence="10" key="1">
    <citation type="submission" date="2016-05" db="EMBL/GenBank/DDBJ databases">
        <title>Comparative genomics of biotechnologically important yeasts.</title>
        <authorList>
            <consortium name="DOE Joint Genome Institute"/>
            <person name="Riley R."/>
            <person name="Haridas S."/>
            <person name="Wolfe K.H."/>
            <person name="Lopes M.R."/>
            <person name="Hittinger C.T."/>
            <person name="Goker M."/>
            <person name="Salamov A."/>
            <person name="Wisecaver J."/>
            <person name="Long T.M."/>
            <person name="Aerts A.L."/>
            <person name="Barry K."/>
            <person name="Choi C."/>
            <person name="Clum A."/>
            <person name="Coughlan A.Y."/>
            <person name="Deshpande S."/>
            <person name="Douglass A.P."/>
            <person name="Hanson S.J."/>
            <person name="Klenk H.-P."/>
            <person name="Labutti K."/>
            <person name="Lapidus A."/>
            <person name="Lindquist E."/>
            <person name="Lipzen A."/>
            <person name="Meier-Kolthoff J.P."/>
            <person name="Ohm R.A."/>
            <person name="Otillar R.P."/>
            <person name="Pangilinan J."/>
            <person name="Peng Y."/>
            <person name="Rokas A."/>
            <person name="Rosa C.A."/>
            <person name="Scheuner C."/>
            <person name="Sibirny A.A."/>
            <person name="Slot J.C."/>
            <person name="Stielow J.B."/>
            <person name="Sun H."/>
            <person name="Kurtzman C.P."/>
            <person name="Blackwell M."/>
            <person name="Grigoriev I.V."/>
            <person name="Jeffries T.W."/>
        </authorList>
    </citation>
    <scope>NUCLEOTIDE SEQUENCE [LARGE SCALE GENOMIC DNA]</scope>
    <source>
        <strain evidence="10">NRRL Y-2460</strain>
    </source>
</reference>
<keyword evidence="7 8" id="KW-0472">Membrane</keyword>
<keyword evidence="10" id="KW-1185">Reference proteome</keyword>
<evidence type="ECO:0000256" key="3">
    <source>
        <dbReference type="ARBA" id="ARBA00020827"/>
    </source>
</evidence>
<dbReference type="InterPro" id="IPR008504">
    <property type="entry name" value="Emc6"/>
</dbReference>
<dbReference type="Proteomes" id="UP000094236">
    <property type="component" value="Unassembled WGS sequence"/>
</dbReference>
<dbReference type="EMBL" id="KV454017">
    <property type="protein sequence ID" value="ODV93860.1"/>
    <property type="molecule type" value="Genomic_DNA"/>
</dbReference>
<keyword evidence="4 8" id="KW-0812">Transmembrane</keyword>
<evidence type="ECO:0000313" key="10">
    <source>
        <dbReference type="Proteomes" id="UP000094236"/>
    </source>
</evidence>
<dbReference type="GO" id="GO:0032977">
    <property type="term" value="F:membrane insertase activity"/>
    <property type="evidence" value="ECO:0007669"/>
    <property type="project" value="EnsemblFungi"/>
</dbReference>
<keyword evidence="6 8" id="KW-1133">Transmembrane helix</keyword>
<evidence type="ECO:0000256" key="7">
    <source>
        <dbReference type="ARBA" id="ARBA00023136"/>
    </source>
</evidence>
<dbReference type="PANTHER" id="PTHR20994">
    <property type="entry name" value="ER MEMBRANE PROTEIN COMPLEX SUBUNIT 6"/>
    <property type="match status" value="1"/>
</dbReference>
<name>A0A1E4TQ34_PACTA</name>
<protein>
    <recommendedName>
        <fullName evidence="3">ER membrane protein complex subunit 6</fullName>
    </recommendedName>
</protein>
<evidence type="ECO:0000256" key="6">
    <source>
        <dbReference type="ARBA" id="ARBA00022989"/>
    </source>
</evidence>
<feature type="transmembrane region" description="Helical" evidence="8">
    <location>
        <begin position="51"/>
        <end position="72"/>
    </location>
</feature>
<accession>A0A1E4TQ34</accession>
<comment type="similarity">
    <text evidence="2">Belongs to the EMC6 family.</text>
</comment>
<dbReference type="GO" id="GO:0045050">
    <property type="term" value="P:protein insertion into ER membrane by stop-transfer membrane-anchor sequence"/>
    <property type="evidence" value="ECO:0007669"/>
    <property type="project" value="EnsemblFungi"/>
</dbReference>
<evidence type="ECO:0000256" key="5">
    <source>
        <dbReference type="ARBA" id="ARBA00022824"/>
    </source>
</evidence>
<sequence length="113" mass="12733">MVQSPASSNEDTRVTFGASIKENQQVLQEIHDITSLAFGTIAGILKLESTYGFLFFLITNILLNLCFIFTIGGFKKVKNYYNNLIADIFIIDISRCISSFTMMWCLVFALIDT</sequence>
<proteinExistence type="inferred from homology"/>
<feature type="transmembrane region" description="Helical" evidence="8">
    <location>
        <begin position="84"/>
        <end position="111"/>
    </location>
</feature>
<dbReference type="PANTHER" id="PTHR20994:SF0">
    <property type="entry name" value="ER MEMBRANE PROTEIN COMPLEX SUBUNIT 6"/>
    <property type="match status" value="1"/>
</dbReference>
<evidence type="ECO:0000256" key="4">
    <source>
        <dbReference type="ARBA" id="ARBA00022692"/>
    </source>
</evidence>
<dbReference type="AlphaFoldDB" id="A0A1E4TQ34"/>
<gene>
    <name evidence="9" type="ORF">PACTADRAFT_51609</name>
</gene>
<dbReference type="Pfam" id="PF07019">
    <property type="entry name" value="EMC6"/>
    <property type="match status" value="1"/>
</dbReference>
<dbReference type="OrthoDB" id="16510at2759"/>
<comment type="subcellular location">
    <subcellularLocation>
        <location evidence="1">Endoplasmic reticulum membrane</location>
        <topology evidence="1">Multi-pass membrane protein</topology>
    </subcellularLocation>
</comment>
<dbReference type="GO" id="GO:0034975">
    <property type="term" value="P:protein folding in endoplasmic reticulum"/>
    <property type="evidence" value="ECO:0007669"/>
    <property type="project" value="TreeGrafter"/>
</dbReference>
<dbReference type="GO" id="GO:0015914">
    <property type="term" value="P:phospholipid transport"/>
    <property type="evidence" value="ECO:0007669"/>
    <property type="project" value="EnsemblFungi"/>
</dbReference>
<dbReference type="STRING" id="669874.A0A1E4TQ34"/>
<evidence type="ECO:0000256" key="2">
    <source>
        <dbReference type="ARBA" id="ARBA00009436"/>
    </source>
</evidence>
<evidence type="ECO:0000256" key="8">
    <source>
        <dbReference type="SAM" id="Phobius"/>
    </source>
</evidence>
<dbReference type="GO" id="GO:0072546">
    <property type="term" value="C:EMC complex"/>
    <property type="evidence" value="ECO:0007669"/>
    <property type="project" value="EnsemblFungi"/>
</dbReference>
<evidence type="ECO:0000256" key="1">
    <source>
        <dbReference type="ARBA" id="ARBA00004477"/>
    </source>
</evidence>
<evidence type="ECO:0000313" key="9">
    <source>
        <dbReference type="EMBL" id="ODV93860.1"/>
    </source>
</evidence>